<feature type="chain" id="PRO_5045742341" evidence="1">
    <location>
        <begin position="23"/>
        <end position="165"/>
    </location>
</feature>
<dbReference type="RefSeq" id="WP_343211573.1">
    <property type="nucleotide sequence ID" value="NZ_CP123586.1"/>
</dbReference>
<protein>
    <submittedName>
        <fullName evidence="2">Uncharacterized protein</fullName>
    </submittedName>
</protein>
<geneLocation type="plasmid" evidence="2 3">
    <name>unnamed2</name>
</geneLocation>
<feature type="signal peptide" evidence="1">
    <location>
        <begin position="1"/>
        <end position="22"/>
    </location>
</feature>
<proteinExistence type="predicted"/>
<organism evidence="2 3">
    <name type="scientific">Aliisedimentitalea scapharcae</name>
    <dbReference type="NCBI Taxonomy" id="1524259"/>
    <lineage>
        <taxon>Bacteria</taxon>
        <taxon>Pseudomonadati</taxon>
        <taxon>Pseudomonadota</taxon>
        <taxon>Alphaproteobacteria</taxon>
        <taxon>Rhodobacterales</taxon>
        <taxon>Roseobacteraceae</taxon>
        <taxon>Aliisedimentitalea</taxon>
    </lineage>
</organism>
<evidence type="ECO:0000256" key="1">
    <source>
        <dbReference type="SAM" id="SignalP"/>
    </source>
</evidence>
<dbReference type="EMBL" id="CP123586">
    <property type="protein sequence ID" value="WZK91350.1"/>
    <property type="molecule type" value="Genomic_DNA"/>
</dbReference>
<reference evidence="2 3" key="1">
    <citation type="submission" date="2023-04" db="EMBL/GenBank/DDBJ databases">
        <title>Complete genome sequence of Alisedimentitalea scapharcae.</title>
        <authorList>
            <person name="Rong J.-C."/>
            <person name="Yi M.-L."/>
            <person name="Zhao Q."/>
        </authorList>
    </citation>
    <scope>NUCLEOTIDE SEQUENCE [LARGE SCALE GENOMIC DNA]</scope>
    <source>
        <strain evidence="2 3">KCTC 42119</strain>
        <plasmid evidence="2 3">unnamed2</plasmid>
    </source>
</reference>
<gene>
    <name evidence="2" type="ORF">QEZ52_22375</name>
</gene>
<dbReference type="Proteomes" id="UP001623232">
    <property type="component" value="Plasmid unnamed2"/>
</dbReference>
<keyword evidence="2" id="KW-0614">Plasmid</keyword>
<name>A0ABZ2Y2Q1_9RHOB</name>
<evidence type="ECO:0000313" key="2">
    <source>
        <dbReference type="EMBL" id="WZK91350.1"/>
    </source>
</evidence>
<evidence type="ECO:0000313" key="3">
    <source>
        <dbReference type="Proteomes" id="UP001623232"/>
    </source>
</evidence>
<sequence length="165" mass="18002">MNVTKFAAAAVIAAVSSTAAFADTFTKYGEVEGWKVFTHNEWSACLMEKSDDAGNVVQMGYTKGHDAGYVGVFTKAETDIKRNAKEAVVIQIADDFYYGDATGMRGNVTEGYTGGYVLSNNAQFFDDVARQYTMIVFPEKEYAFTVDLTGTLKGIEMVRACQSAQ</sequence>
<keyword evidence="1" id="KW-0732">Signal</keyword>
<accession>A0ABZ2Y2Q1</accession>
<keyword evidence="3" id="KW-1185">Reference proteome</keyword>